<evidence type="ECO:0000256" key="6">
    <source>
        <dbReference type="ARBA" id="ARBA00023136"/>
    </source>
</evidence>
<dbReference type="STRING" id="2518989.IMCC3088_2255"/>
<feature type="transmembrane region" description="Helical" evidence="7">
    <location>
        <begin position="34"/>
        <end position="53"/>
    </location>
</feature>
<dbReference type="PANTHER" id="PTHR30250">
    <property type="entry name" value="PST FAMILY PREDICTED COLANIC ACID TRANSPORTER"/>
    <property type="match status" value="1"/>
</dbReference>
<evidence type="ECO:0000256" key="4">
    <source>
        <dbReference type="ARBA" id="ARBA00022692"/>
    </source>
</evidence>
<accession>F3L3R3</accession>
<dbReference type="PANTHER" id="PTHR30250:SF10">
    <property type="entry name" value="LIPOPOLYSACCHARIDE BIOSYNTHESIS PROTEIN WZXC"/>
    <property type="match status" value="1"/>
</dbReference>
<evidence type="ECO:0000256" key="3">
    <source>
        <dbReference type="ARBA" id="ARBA00022475"/>
    </source>
</evidence>
<feature type="transmembrane region" description="Helical" evidence="7">
    <location>
        <begin position="73"/>
        <end position="92"/>
    </location>
</feature>
<comment type="subcellular location">
    <subcellularLocation>
        <location evidence="1">Cell membrane</location>
        <topology evidence="1">Multi-pass membrane protein</topology>
    </subcellularLocation>
</comment>
<keyword evidence="3" id="KW-1003">Cell membrane</keyword>
<feature type="transmembrane region" description="Helical" evidence="7">
    <location>
        <begin position="129"/>
        <end position="145"/>
    </location>
</feature>
<keyword evidence="6 7" id="KW-0472">Membrane</keyword>
<feature type="transmembrane region" description="Helical" evidence="7">
    <location>
        <begin position="334"/>
        <end position="355"/>
    </location>
</feature>
<feature type="transmembrane region" description="Helical" evidence="7">
    <location>
        <begin position="265"/>
        <end position="284"/>
    </location>
</feature>
<protein>
    <submittedName>
        <fullName evidence="8">Polysaccharide biosynthesis protein</fullName>
    </submittedName>
</protein>
<comment type="caution">
    <text evidence="8">The sequence shown here is derived from an EMBL/GenBank/DDBJ whole genome shotgun (WGS) entry which is preliminary data.</text>
</comment>
<feature type="transmembrane region" description="Helical" evidence="7">
    <location>
        <begin position="195"/>
        <end position="217"/>
    </location>
</feature>
<feature type="transmembrane region" description="Helical" evidence="7">
    <location>
        <begin position="361"/>
        <end position="381"/>
    </location>
</feature>
<proteinExistence type="inferred from homology"/>
<keyword evidence="4 7" id="KW-0812">Transmembrane</keyword>
<dbReference type="InterPro" id="IPR050833">
    <property type="entry name" value="Poly_Biosynth_Transport"/>
</dbReference>
<feature type="transmembrane region" description="Helical" evidence="7">
    <location>
        <begin position="98"/>
        <end position="117"/>
    </location>
</feature>
<evidence type="ECO:0000256" key="5">
    <source>
        <dbReference type="ARBA" id="ARBA00022989"/>
    </source>
</evidence>
<feature type="transmembrane region" description="Helical" evidence="7">
    <location>
        <begin position="151"/>
        <end position="169"/>
    </location>
</feature>
<comment type="similarity">
    <text evidence="2">Belongs to the polysaccharide synthase family.</text>
</comment>
<sequence length="386" mass="44557">MLNIIRFSSVVIICHGINILAFLIFGNILGPEKFGIYAKIIALSVIISMFNTLKLDLSLYEKKSILRKRNNAFLLIVILFLTFFLLAISIIINNKEYILSILLALSVQLVNFEIIKLVLENEIKSLNKIRFIQALLNLIIPLILLKLKNDVFLIVISNIFINLLIYAFYKKNQKLKFNKFTLKKLKIYLKKYKRYIVYTCPAELTGSFSAYIPIIFIENKFSPIMLGLFTMATRISYTPIGLVSKSIGEYLRASLTKNDKKESNLILKILIFLSLMLFLIMKNIDDKILSYFLGQSWAGVSELINIMSLFVSLKLIASTISFILFHYKKNHIDLTWQIINLVGILIICLISVEYIEFVINYSNFSLAMYLILTLTCLRLYLNDKNN</sequence>
<reference evidence="8 9" key="1">
    <citation type="journal article" date="2011" name="J. Bacteriol.">
        <title>Genome sequence of strain IMCC3088, a proteorhodopsin-containing marine bacterium belonging to the OM60/NOR5 clade.</title>
        <authorList>
            <person name="Jang Y."/>
            <person name="Oh H.M."/>
            <person name="Kang I."/>
            <person name="Lee K."/>
            <person name="Yang S.J."/>
            <person name="Cho J.C."/>
        </authorList>
    </citation>
    <scope>NUCLEOTIDE SEQUENCE [LARGE SCALE GENOMIC DNA]</scope>
    <source>
        <strain evidence="8 9">IMCC3088</strain>
    </source>
</reference>
<dbReference type="AlphaFoldDB" id="F3L3R3"/>
<dbReference type="EMBL" id="AEIG01000066">
    <property type="protein sequence ID" value="EGG29036.1"/>
    <property type="molecule type" value="Genomic_DNA"/>
</dbReference>
<evidence type="ECO:0000313" key="9">
    <source>
        <dbReference type="Proteomes" id="UP000005615"/>
    </source>
</evidence>
<feature type="transmembrane region" description="Helical" evidence="7">
    <location>
        <begin position="304"/>
        <end position="327"/>
    </location>
</feature>
<name>F3L3R3_9GAMM</name>
<feature type="transmembrane region" description="Helical" evidence="7">
    <location>
        <begin position="7"/>
        <end position="28"/>
    </location>
</feature>
<evidence type="ECO:0000256" key="1">
    <source>
        <dbReference type="ARBA" id="ARBA00004651"/>
    </source>
</evidence>
<keyword evidence="9" id="KW-1185">Reference proteome</keyword>
<dbReference type="Proteomes" id="UP000005615">
    <property type="component" value="Unassembled WGS sequence"/>
</dbReference>
<evidence type="ECO:0000256" key="2">
    <source>
        <dbReference type="ARBA" id="ARBA00007430"/>
    </source>
</evidence>
<organism evidence="8 9">
    <name type="scientific">Aequoribacter fuscus</name>
    <dbReference type="NCBI Taxonomy" id="2518989"/>
    <lineage>
        <taxon>Bacteria</taxon>
        <taxon>Pseudomonadati</taxon>
        <taxon>Pseudomonadota</taxon>
        <taxon>Gammaproteobacteria</taxon>
        <taxon>Cellvibrionales</taxon>
        <taxon>Halieaceae</taxon>
        <taxon>Aequoribacter</taxon>
    </lineage>
</organism>
<feature type="transmembrane region" description="Helical" evidence="7">
    <location>
        <begin position="223"/>
        <end position="244"/>
    </location>
</feature>
<evidence type="ECO:0000313" key="8">
    <source>
        <dbReference type="EMBL" id="EGG29036.1"/>
    </source>
</evidence>
<keyword evidence="5 7" id="KW-1133">Transmembrane helix</keyword>
<dbReference type="eggNOG" id="COG2244">
    <property type="taxonomic scope" value="Bacteria"/>
</dbReference>
<dbReference type="GO" id="GO:0005886">
    <property type="term" value="C:plasma membrane"/>
    <property type="evidence" value="ECO:0007669"/>
    <property type="project" value="UniProtKB-SubCell"/>
</dbReference>
<evidence type="ECO:0000256" key="7">
    <source>
        <dbReference type="SAM" id="Phobius"/>
    </source>
</evidence>
<gene>
    <name evidence="8" type="ORF">IMCC3088_2255</name>
</gene>